<evidence type="ECO:0000256" key="1">
    <source>
        <dbReference type="ARBA" id="ARBA00005725"/>
    </source>
</evidence>
<dbReference type="EMBL" id="KV425925">
    <property type="protein sequence ID" value="KZV97880.1"/>
    <property type="molecule type" value="Genomic_DNA"/>
</dbReference>
<dbReference type="Gene3D" id="3.90.25.10">
    <property type="entry name" value="UDP-galactose 4-epimerase, domain 1"/>
    <property type="match status" value="1"/>
</dbReference>
<feature type="domain" description="NmrA-like" evidence="4">
    <location>
        <begin position="9"/>
        <end position="269"/>
    </location>
</feature>
<dbReference type="AlphaFoldDB" id="A0A165LI90"/>
<dbReference type="InterPro" id="IPR051609">
    <property type="entry name" value="NmrA/Isoflavone_reductase-like"/>
</dbReference>
<name>A0A165LI90_EXIGL</name>
<evidence type="ECO:0000256" key="2">
    <source>
        <dbReference type="ARBA" id="ARBA00022857"/>
    </source>
</evidence>
<dbReference type="PANTHER" id="PTHR47706">
    <property type="entry name" value="NMRA-LIKE FAMILY PROTEIN"/>
    <property type="match status" value="1"/>
</dbReference>
<gene>
    <name evidence="5" type="ORF">EXIGLDRAFT_641936</name>
</gene>
<dbReference type="GO" id="GO:0016491">
    <property type="term" value="F:oxidoreductase activity"/>
    <property type="evidence" value="ECO:0007669"/>
    <property type="project" value="UniProtKB-KW"/>
</dbReference>
<organism evidence="5 6">
    <name type="scientific">Exidia glandulosa HHB12029</name>
    <dbReference type="NCBI Taxonomy" id="1314781"/>
    <lineage>
        <taxon>Eukaryota</taxon>
        <taxon>Fungi</taxon>
        <taxon>Dikarya</taxon>
        <taxon>Basidiomycota</taxon>
        <taxon>Agaricomycotina</taxon>
        <taxon>Agaricomycetes</taxon>
        <taxon>Auriculariales</taxon>
        <taxon>Exidiaceae</taxon>
        <taxon>Exidia</taxon>
    </lineage>
</organism>
<protein>
    <submittedName>
        <fullName evidence="5">NAD(P)-binding protein</fullName>
    </submittedName>
</protein>
<dbReference type="InterPro" id="IPR008030">
    <property type="entry name" value="NmrA-like"/>
</dbReference>
<dbReference type="InterPro" id="IPR036291">
    <property type="entry name" value="NAD(P)-bd_dom_sf"/>
</dbReference>
<evidence type="ECO:0000256" key="3">
    <source>
        <dbReference type="ARBA" id="ARBA00023002"/>
    </source>
</evidence>
<proteinExistence type="inferred from homology"/>
<reference evidence="5 6" key="1">
    <citation type="journal article" date="2016" name="Mol. Biol. Evol.">
        <title>Comparative Genomics of Early-Diverging Mushroom-Forming Fungi Provides Insights into the Origins of Lignocellulose Decay Capabilities.</title>
        <authorList>
            <person name="Nagy L.G."/>
            <person name="Riley R."/>
            <person name="Tritt A."/>
            <person name="Adam C."/>
            <person name="Daum C."/>
            <person name="Floudas D."/>
            <person name="Sun H."/>
            <person name="Yadav J.S."/>
            <person name="Pangilinan J."/>
            <person name="Larsson K.H."/>
            <person name="Matsuura K."/>
            <person name="Barry K."/>
            <person name="Labutti K."/>
            <person name="Kuo R."/>
            <person name="Ohm R.A."/>
            <person name="Bhattacharya S.S."/>
            <person name="Shirouzu T."/>
            <person name="Yoshinaga Y."/>
            <person name="Martin F.M."/>
            <person name="Grigoriev I.V."/>
            <person name="Hibbett D.S."/>
        </authorList>
    </citation>
    <scope>NUCLEOTIDE SEQUENCE [LARGE SCALE GENOMIC DNA]</scope>
    <source>
        <strain evidence="5 6">HHB12029</strain>
    </source>
</reference>
<dbReference type="InParanoid" id="A0A165LI90"/>
<dbReference type="Pfam" id="PF05368">
    <property type="entry name" value="NmrA"/>
    <property type="match status" value="1"/>
</dbReference>
<keyword evidence="3" id="KW-0560">Oxidoreductase</keyword>
<dbReference type="Gene3D" id="3.40.50.720">
    <property type="entry name" value="NAD(P)-binding Rossmann-like Domain"/>
    <property type="match status" value="1"/>
</dbReference>
<accession>A0A165LI90</accession>
<dbReference type="STRING" id="1314781.A0A165LI90"/>
<evidence type="ECO:0000313" key="6">
    <source>
        <dbReference type="Proteomes" id="UP000077266"/>
    </source>
</evidence>
<dbReference type="PANTHER" id="PTHR47706:SF4">
    <property type="entry name" value="NMRA-LIKE DOMAIN-CONTAINING PROTEIN"/>
    <property type="match status" value="1"/>
</dbReference>
<evidence type="ECO:0000313" key="5">
    <source>
        <dbReference type="EMBL" id="KZV97880.1"/>
    </source>
</evidence>
<dbReference type="SUPFAM" id="SSF51735">
    <property type="entry name" value="NAD(P)-binding Rossmann-fold domains"/>
    <property type="match status" value="1"/>
</dbReference>
<comment type="similarity">
    <text evidence="1">Belongs to the NmrA-type oxidoreductase family. Isoflavone reductase subfamily.</text>
</comment>
<evidence type="ECO:0000259" key="4">
    <source>
        <dbReference type="Pfam" id="PF05368"/>
    </source>
</evidence>
<keyword evidence="6" id="KW-1185">Reference proteome</keyword>
<dbReference type="OrthoDB" id="5283654at2759"/>
<keyword evidence="2" id="KW-0521">NADP</keyword>
<sequence length="323" mass="34783">MSFRSFAVAGAGGMGGEIVRALLGTGASVLVLSRSPSPDVTANAQSTASAMEALARSGRPAGDLDHAAAVDVKRALVDYTDEDALAQLLQDERIEVIISALRGGGFLAQDALARAGKRAGVQLFVPSEYGVPTIGRTTGTSVAIHLKTRIHQDTLKTLQLPFCIFFNGLWMEYWALILGLPNETNTAIVVGDGEMPVSTTARPDVAKFMAHVLTTLPKDQLLNRVFRIEGDRRTVNEVVSVLSKLTGIDIQKRHLDVESTKATALLPQNDPAQYVQWLAAEFAQGTGTVSFDAVTGRRDLPTDNALWPQWNPVRLEEGLPKKL</sequence>
<dbReference type="Proteomes" id="UP000077266">
    <property type="component" value="Unassembled WGS sequence"/>
</dbReference>